<gene>
    <name evidence="2" type="ORF">D0Z07_3455</name>
</gene>
<accession>A0A9P7AYP1</accession>
<dbReference type="Proteomes" id="UP000785200">
    <property type="component" value="Unassembled WGS sequence"/>
</dbReference>
<name>A0A9P7AYP1_9HELO</name>
<evidence type="ECO:0000313" key="3">
    <source>
        <dbReference type="Proteomes" id="UP000785200"/>
    </source>
</evidence>
<sequence>MEEPDLAHFTSIPWCSAILSNPAYKTTPTFSRHPKPTTEDSLIAVSLSSPSTISHCLSLYVPPASPETFVSEIITLLTLGAGMNGGVDMLHGGIIATLLDDVMGTLLTVNKDRGGVPLTQGTVTASLSVRYLKGVRTPGTVAVWARCRRREGRRFWLEGEVRDAEGMAVARGEAVWVRVDGKVEKEKEKGRL</sequence>
<dbReference type="CDD" id="cd03443">
    <property type="entry name" value="PaaI_thioesterase"/>
    <property type="match status" value="1"/>
</dbReference>
<proteinExistence type="predicted"/>
<dbReference type="EMBL" id="VNKQ01000006">
    <property type="protein sequence ID" value="KAG0650427.1"/>
    <property type="molecule type" value="Genomic_DNA"/>
</dbReference>
<dbReference type="Pfam" id="PF03061">
    <property type="entry name" value="4HBT"/>
    <property type="match status" value="1"/>
</dbReference>
<evidence type="ECO:0000259" key="1">
    <source>
        <dbReference type="Pfam" id="PF03061"/>
    </source>
</evidence>
<dbReference type="InterPro" id="IPR052061">
    <property type="entry name" value="PTE-AB_protein"/>
</dbReference>
<reference evidence="2" key="1">
    <citation type="submission" date="2019-07" db="EMBL/GenBank/DDBJ databases">
        <title>Hyphodiscus hymeniophilus genome sequencing and assembly.</title>
        <authorList>
            <person name="Kramer G."/>
            <person name="Nodwell J."/>
        </authorList>
    </citation>
    <scope>NUCLEOTIDE SEQUENCE</scope>
    <source>
        <strain evidence="2">ATCC 34498</strain>
    </source>
</reference>
<dbReference type="PANTHER" id="PTHR47260">
    <property type="entry name" value="UPF0644 PROTEIN PB2B4.06"/>
    <property type="match status" value="1"/>
</dbReference>
<organism evidence="2 3">
    <name type="scientific">Hyphodiscus hymeniophilus</name>
    <dbReference type="NCBI Taxonomy" id="353542"/>
    <lineage>
        <taxon>Eukaryota</taxon>
        <taxon>Fungi</taxon>
        <taxon>Dikarya</taxon>
        <taxon>Ascomycota</taxon>
        <taxon>Pezizomycotina</taxon>
        <taxon>Leotiomycetes</taxon>
        <taxon>Helotiales</taxon>
        <taxon>Hyphodiscaceae</taxon>
        <taxon>Hyphodiscus</taxon>
    </lineage>
</organism>
<evidence type="ECO:0000313" key="2">
    <source>
        <dbReference type="EMBL" id="KAG0650427.1"/>
    </source>
</evidence>
<dbReference type="Gene3D" id="3.10.129.10">
    <property type="entry name" value="Hotdog Thioesterase"/>
    <property type="match status" value="1"/>
</dbReference>
<dbReference type="AlphaFoldDB" id="A0A9P7AYP1"/>
<dbReference type="InterPro" id="IPR029069">
    <property type="entry name" value="HotDog_dom_sf"/>
</dbReference>
<dbReference type="OrthoDB" id="506431at2759"/>
<feature type="domain" description="Thioesterase" evidence="1">
    <location>
        <begin position="90"/>
        <end position="169"/>
    </location>
</feature>
<dbReference type="SUPFAM" id="SSF54637">
    <property type="entry name" value="Thioesterase/thiol ester dehydrase-isomerase"/>
    <property type="match status" value="1"/>
</dbReference>
<dbReference type="PANTHER" id="PTHR47260:SF6">
    <property type="entry name" value="THIOESTERASE DOMAIN-CONTAINING PROTEIN"/>
    <property type="match status" value="1"/>
</dbReference>
<comment type="caution">
    <text evidence="2">The sequence shown here is derived from an EMBL/GenBank/DDBJ whole genome shotgun (WGS) entry which is preliminary data.</text>
</comment>
<protein>
    <submittedName>
        <fullName evidence="2">Verlamelin biosynthesis B</fullName>
    </submittedName>
</protein>
<keyword evidence="3" id="KW-1185">Reference proteome</keyword>
<dbReference type="InterPro" id="IPR006683">
    <property type="entry name" value="Thioestr_dom"/>
</dbReference>